<organism evidence="3 4">
    <name type="scientific">Pediococcus argentinicus</name>
    <dbReference type="NCBI Taxonomy" id="480391"/>
    <lineage>
        <taxon>Bacteria</taxon>
        <taxon>Bacillati</taxon>
        <taxon>Bacillota</taxon>
        <taxon>Bacilli</taxon>
        <taxon>Lactobacillales</taxon>
        <taxon>Lactobacillaceae</taxon>
        <taxon>Pediococcus</taxon>
    </lineage>
</organism>
<dbReference type="EMBL" id="JQCQ01000021">
    <property type="protein sequence ID" value="KRO24814.1"/>
    <property type="molecule type" value="Genomic_DNA"/>
</dbReference>
<evidence type="ECO:0000313" key="3">
    <source>
        <dbReference type="EMBL" id="KRO24814.1"/>
    </source>
</evidence>
<dbReference type="Pfam" id="PF06054">
    <property type="entry name" value="CoiA_nuc"/>
    <property type="match status" value="1"/>
</dbReference>
<dbReference type="Proteomes" id="UP000051249">
    <property type="component" value="Unassembled WGS sequence"/>
</dbReference>
<accession>A0A0R2NG59</accession>
<protein>
    <submittedName>
        <fullName evidence="3">Competence protein</fullName>
    </submittedName>
</protein>
<keyword evidence="4" id="KW-1185">Reference proteome</keyword>
<reference evidence="3 4" key="1">
    <citation type="journal article" date="2015" name="Genome Announc.">
        <title>Expanding the biotechnology potential of lactobacilli through comparative genomics of 213 strains and associated genera.</title>
        <authorList>
            <person name="Sun Z."/>
            <person name="Harris H.M."/>
            <person name="McCann A."/>
            <person name="Guo C."/>
            <person name="Argimon S."/>
            <person name="Zhang W."/>
            <person name="Yang X."/>
            <person name="Jeffery I.B."/>
            <person name="Cooney J.C."/>
            <person name="Kagawa T.F."/>
            <person name="Liu W."/>
            <person name="Song Y."/>
            <person name="Salvetti E."/>
            <person name="Wrobel A."/>
            <person name="Rasinkangas P."/>
            <person name="Parkhill J."/>
            <person name="Rea M.C."/>
            <person name="O'Sullivan O."/>
            <person name="Ritari J."/>
            <person name="Douillard F.P."/>
            <person name="Paul Ross R."/>
            <person name="Yang R."/>
            <person name="Briner A.E."/>
            <person name="Felis G.E."/>
            <person name="de Vos W.M."/>
            <person name="Barrangou R."/>
            <person name="Klaenhammer T.R."/>
            <person name="Caufield P.W."/>
            <person name="Cui Y."/>
            <person name="Zhang H."/>
            <person name="O'Toole P.W."/>
        </authorList>
    </citation>
    <scope>NUCLEOTIDE SEQUENCE [LARGE SCALE GENOMIC DNA]</scope>
    <source>
        <strain evidence="3 4">DSM 23026</strain>
    </source>
</reference>
<dbReference type="InterPro" id="IPR010330">
    <property type="entry name" value="CoiA_nuc"/>
</dbReference>
<proteinExistence type="predicted"/>
<dbReference type="PATRIC" id="fig|480391.4.peg.740"/>
<dbReference type="Pfam" id="PF25164">
    <property type="entry name" value="CoiA_N"/>
    <property type="match status" value="1"/>
</dbReference>
<evidence type="ECO:0000313" key="4">
    <source>
        <dbReference type="Proteomes" id="UP000051249"/>
    </source>
</evidence>
<sequence>MIDVKWAVNSKNEMIPVKDYQINEFYRCPKCKEEVYLKKGEIHQASFVHHRRAKSKPNLIGESDFHKMGKQQIAKACAKQGLKVEQEVYLHETKQRADVMVWMKDKIIVLEFQCSPISKSMLKQRTDDYHHTGYHVWWILGPKYQALNRLNNVASKFGQNNKYLGIWISFLVGSRVLFYFDIKIDAFGKILYQKKLVGFDLKKLVEFFKSNKQTFIRTSLKKEQNRLTFIEHKIIGSKIDQRYLKVQMKCYQKHYSIMGAPWIAHFPVCNGNREHLNTVPFLNRVLFLLELVGLKVGDTVDGKGRELSFLNLLCENKHLVYKDGYYYLGERRVRWYSDSGEKLNDNVELKMLLKKQKRPYQ</sequence>
<gene>
    <name evidence="3" type="ORF">IV88_GL000729</name>
</gene>
<evidence type="ECO:0000259" key="2">
    <source>
        <dbReference type="Pfam" id="PF25164"/>
    </source>
</evidence>
<dbReference type="AlphaFoldDB" id="A0A0R2NG59"/>
<evidence type="ECO:0000259" key="1">
    <source>
        <dbReference type="Pfam" id="PF06054"/>
    </source>
</evidence>
<feature type="domain" description="Competence protein CoiA-like N-terminal" evidence="2">
    <location>
        <begin position="23"/>
        <end position="53"/>
    </location>
</feature>
<name>A0A0R2NG59_9LACO</name>
<comment type="caution">
    <text evidence="3">The sequence shown here is derived from an EMBL/GenBank/DDBJ whole genome shotgun (WGS) entry which is preliminary data.</text>
</comment>
<feature type="domain" description="Competence protein CoiA nuclease-like" evidence="1">
    <location>
        <begin position="62"/>
        <end position="167"/>
    </location>
</feature>
<dbReference type="InterPro" id="IPR057253">
    <property type="entry name" value="CoiA-like_N"/>
</dbReference>